<dbReference type="SUPFAM" id="SSF51735">
    <property type="entry name" value="NAD(P)-binding Rossmann-fold domains"/>
    <property type="match status" value="1"/>
</dbReference>
<dbReference type="CDD" id="cd05233">
    <property type="entry name" value="SDR_c"/>
    <property type="match status" value="1"/>
</dbReference>
<dbReference type="PANTHER" id="PTHR43477:SF1">
    <property type="entry name" value="DIHYDROANTICAPSIN 7-DEHYDROGENASE"/>
    <property type="match status" value="1"/>
</dbReference>
<comment type="similarity">
    <text evidence="1">Belongs to the short-chain dehydrogenases/reductases (SDR) family.</text>
</comment>
<evidence type="ECO:0000256" key="2">
    <source>
        <dbReference type="ARBA" id="ARBA00023002"/>
    </source>
</evidence>
<evidence type="ECO:0000256" key="1">
    <source>
        <dbReference type="ARBA" id="ARBA00006484"/>
    </source>
</evidence>
<comment type="caution">
    <text evidence="3">The sequence shown here is derived from an EMBL/GenBank/DDBJ whole genome shotgun (WGS) entry which is preliminary data.</text>
</comment>
<dbReference type="AlphaFoldDB" id="A0A833H3H2"/>
<dbReference type="EMBL" id="WBUI01000004">
    <property type="protein sequence ID" value="KAB2934040.1"/>
    <property type="molecule type" value="Genomic_DNA"/>
</dbReference>
<evidence type="ECO:0000313" key="3">
    <source>
        <dbReference type="EMBL" id="KAB2934040.1"/>
    </source>
</evidence>
<dbReference type="PRINTS" id="PR00081">
    <property type="entry name" value="GDHRDH"/>
</dbReference>
<evidence type="ECO:0000313" key="4">
    <source>
        <dbReference type="Proteomes" id="UP000460298"/>
    </source>
</evidence>
<dbReference type="PANTHER" id="PTHR43477">
    <property type="entry name" value="DIHYDROANTICAPSIN 7-DEHYDROGENASE"/>
    <property type="match status" value="1"/>
</dbReference>
<keyword evidence="2" id="KW-0560">Oxidoreductase</keyword>
<dbReference type="InterPro" id="IPR036291">
    <property type="entry name" value="NAD(P)-bd_dom_sf"/>
</dbReference>
<dbReference type="GO" id="GO:0016491">
    <property type="term" value="F:oxidoreductase activity"/>
    <property type="evidence" value="ECO:0007669"/>
    <property type="project" value="UniProtKB-KW"/>
</dbReference>
<proteinExistence type="inferred from homology"/>
<reference evidence="3 4" key="1">
    <citation type="submission" date="2019-10" db="EMBL/GenBank/DDBJ databases">
        <title>Extracellular Electron Transfer in a Candidatus Methanoperedens spp. Enrichment Culture.</title>
        <authorList>
            <person name="Berger S."/>
            <person name="Rangel Shaw D."/>
            <person name="Berben T."/>
            <person name="In 'T Zandt M."/>
            <person name="Frank J."/>
            <person name="Reimann J."/>
            <person name="Jetten M.S.M."/>
            <person name="Welte C.U."/>
        </authorList>
    </citation>
    <scope>NUCLEOTIDE SEQUENCE [LARGE SCALE GENOMIC DNA]</scope>
    <source>
        <strain evidence="3">SB12</strain>
    </source>
</reference>
<dbReference type="InterPro" id="IPR051122">
    <property type="entry name" value="SDR_DHRS6-like"/>
</dbReference>
<gene>
    <name evidence="3" type="ORF">F9K24_06125</name>
</gene>
<dbReference type="Gene3D" id="3.40.50.720">
    <property type="entry name" value="NAD(P)-binding Rossmann-like Domain"/>
    <property type="match status" value="1"/>
</dbReference>
<dbReference type="Pfam" id="PF13561">
    <property type="entry name" value="adh_short_C2"/>
    <property type="match status" value="1"/>
</dbReference>
<sequence length="312" mass="33446">MASLKDKNYWALILGGSSGFGLASAKRLAGAGVNICIVHRDRKGAMARIDPEFEAIRATGSQLLTYNLDGLSEEGRKTVLDVLEEAMKGGKVRTLLHSIAFGNLKLMAPIVKHRSDAVAKLAASLGVDAAKLRSEATRLFLEEGVDELMHIAEEPAYNQELFLGDEDIANTIYAMGTSLATWTAALFQRKMFASDARVLGLTSEGNETAWRGYAAVSAAKVALEAISRSIAYEYGPHGIRSNILQPGVTDTPALRLIPGSTHMAAHSRMRNPLGRLTTPEDVGAVVLAMSLDETAWINGEIIRVDGGERIAG</sequence>
<organism evidence="3 4">
    <name type="scientific">Leptonema illini</name>
    <dbReference type="NCBI Taxonomy" id="183"/>
    <lineage>
        <taxon>Bacteria</taxon>
        <taxon>Pseudomonadati</taxon>
        <taxon>Spirochaetota</taxon>
        <taxon>Spirochaetia</taxon>
        <taxon>Leptospirales</taxon>
        <taxon>Leptospiraceae</taxon>
        <taxon>Leptonema</taxon>
    </lineage>
</organism>
<dbReference type="Proteomes" id="UP000460298">
    <property type="component" value="Unassembled WGS sequence"/>
</dbReference>
<accession>A0A833H3H2</accession>
<dbReference type="InterPro" id="IPR002347">
    <property type="entry name" value="SDR_fam"/>
</dbReference>
<protein>
    <submittedName>
        <fullName evidence="3">SDR family oxidoreductase</fullName>
    </submittedName>
</protein>
<name>A0A833H3H2_9LEPT</name>